<gene>
    <name evidence="7" type="primary">dinB</name>
    <name evidence="9" type="ORF">HND93_02465</name>
</gene>
<evidence type="ECO:0000256" key="5">
    <source>
        <dbReference type="ARBA" id="ARBA00025589"/>
    </source>
</evidence>
<comment type="caution">
    <text evidence="9">The sequence shown here is derived from an EMBL/GenBank/DDBJ whole genome shotgun (WGS) entry which is preliminary data.</text>
</comment>
<dbReference type="Gene3D" id="3.30.70.270">
    <property type="match status" value="1"/>
</dbReference>
<dbReference type="PANTHER" id="PTHR11076:SF33">
    <property type="entry name" value="DNA POLYMERASE KAPPA"/>
    <property type="match status" value="1"/>
</dbReference>
<reference evidence="9 10" key="1">
    <citation type="submission" date="2020-05" db="EMBL/GenBank/DDBJ databases">
        <title>Azospirillum oleiclasticum sp. nov, a nitrogen-fixing and heavy crude oil-emulsifying bacterium isolated from the crude oil of Yumen Oilfield.</title>
        <authorList>
            <person name="Wu D."/>
            <person name="Cai M."/>
            <person name="Zhang X."/>
        </authorList>
    </citation>
    <scope>NUCLEOTIDE SEQUENCE [LARGE SCALE GENOMIC DNA]</scope>
    <source>
        <strain evidence="9 10">ROY-1-1-2</strain>
    </source>
</reference>
<dbReference type="Gene3D" id="1.10.150.20">
    <property type="entry name" value="5' to 3' exonuclease, C-terminal subdomain"/>
    <property type="match status" value="1"/>
</dbReference>
<comment type="subunit">
    <text evidence="2 7">Monomer.</text>
</comment>
<dbReference type="SUPFAM" id="SSF100879">
    <property type="entry name" value="Lesion bypass DNA polymerase (Y-family), little finger domain"/>
    <property type="match status" value="1"/>
</dbReference>
<keyword evidence="7" id="KW-0235">DNA replication</keyword>
<keyword evidence="10" id="KW-1185">Reference proteome</keyword>
<dbReference type="InterPro" id="IPR017961">
    <property type="entry name" value="DNA_pol_Y-fam_little_finger"/>
</dbReference>
<evidence type="ECO:0000256" key="3">
    <source>
        <dbReference type="ARBA" id="ARBA00022457"/>
    </source>
</evidence>
<accession>A0ABX2T5I5</accession>
<keyword evidence="3 7" id="KW-0515">Mutator protein</keyword>
<dbReference type="PANTHER" id="PTHR11076">
    <property type="entry name" value="DNA REPAIR POLYMERASE UMUC / TRANSFERASE FAMILY MEMBER"/>
    <property type="match status" value="1"/>
</dbReference>
<evidence type="ECO:0000256" key="6">
    <source>
        <dbReference type="ARBA" id="ARBA00049244"/>
    </source>
</evidence>
<evidence type="ECO:0000256" key="7">
    <source>
        <dbReference type="HAMAP-Rule" id="MF_01113"/>
    </source>
</evidence>
<dbReference type="InterPro" id="IPR001126">
    <property type="entry name" value="UmuC"/>
</dbReference>
<keyword evidence="7" id="KW-0227">DNA damage</keyword>
<feature type="binding site" evidence="7">
    <location>
        <position position="46"/>
    </location>
    <ligand>
        <name>Mg(2+)</name>
        <dbReference type="ChEBI" id="CHEBI:18420"/>
    </ligand>
</feature>
<feature type="active site" evidence="7">
    <location>
        <position position="140"/>
    </location>
</feature>
<dbReference type="GO" id="GO:0003887">
    <property type="term" value="F:DNA-directed DNA polymerase activity"/>
    <property type="evidence" value="ECO:0007669"/>
    <property type="project" value="UniProtKB-EC"/>
</dbReference>
<dbReference type="EC" id="2.7.7.7" evidence="7"/>
<dbReference type="NCBIfam" id="NF002677">
    <property type="entry name" value="PRK02406.1"/>
    <property type="match status" value="1"/>
</dbReference>
<evidence type="ECO:0000256" key="2">
    <source>
        <dbReference type="ARBA" id="ARBA00011245"/>
    </source>
</evidence>
<dbReference type="Proteomes" id="UP000584642">
    <property type="component" value="Unassembled WGS sequence"/>
</dbReference>
<keyword evidence="7" id="KW-0234">DNA repair</keyword>
<dbReference type="InterPro" id="IPR050116">
    <property type="entry name" value="DNA_polymerase-Y"/>
</dbReference>
<keyword evidence="7" id="KW-0479">Metal-binding</keyword>
<keyword evidence="7 9" id="KW-0548">Nucleotidyltransferase</keyword>
<keyword evidence="7 9" id="KW-0808">Transferase</keyword>
<feature type="domain" description="UmuC" evidence="8">
    <location>
        <begin position="42"/>
        <end position="222"/>
    </location>
</feature>
<dbReference type="InterPro" id="IPR022880">
    <property type="entry name" value="DNApol_IV"/>
</dbReference>
<dbReference type="SUPFAM" id="SSF56672">
    <property type="entry name" value="DNA/RNA polymerases"/>
    <property type="match status" value="1"/>
</dbReference>
<feature type="site" description="Substrate discrimination" evidence="7">
    <location>
        <position position="51"/>
    </location>
</feature>
<evidence type="ECO:0000313" key="10">
    <source>
        <dbReference type="Proteomes" id="UP000584642"/>
    </source>
</evidence>
<dbReference type="Gene3D" id="3.40.1170.60">
    <property type="match status" value="1"/>
</dbReference>
<keyword evidence="7" id="KW-0963">Cytoplasm</keyword>
<dbReference type="InterPro" id="IPR043128">
    <property type="entry name" value="Rev_trsase/Diguanyl_cyclase"/>
</dbReference>
<dbReference type="Pfam" id="PF11799">
    <property type="entry name" value="IMS_C"/>
    <property type="match status" value="1"/>
</dbReference>
<protein>
    <recommendedName>
        <fullName evidence="7">DNA polymerase IV</fullName>
        <shortName evidence="7">Pol IV</shortName>
        <ecNumber evidence="7">2.7.7.7</ecNumber>
    </recommendedName>
</protein>
<name>A0ABX2T5I5_9PROT</name>
<evidence type="ECO:0000256" key="4">
    <source>
        <dbReference type="ARBA" id="ARBA00022932"/>
    </source>
</evidence>
<dbReference type="NCBIfam" id="NF002751">
    <property type="entry name" value="PRK02794.1"/>
    <property type="match status" value="1"/>
</dbReference>
<dbReference type="HAMAP" id="MF_01113">
    <property type="entry name" value="DNApol_IV"/>
    <property type="match status" value="1"/>
</dbReference>
<dbReference type="EMBL" id="JABFDB010000001">
    <property type="protein sequence ID" value="NYZ18562.1"/>
    <property type="molecule type" value="Genomic_DNA"/>
</dbReference>
<dbReference type="Pfam" id="PF00817">
    <property type="entry name" value="IMS"/>
    <property type="match status" value="1"/>
</dbReference>
<evidence type="ECO:0000256" key="1">
    <source>
        <dbReference type="ARBA" id="ARBA00010945"/>
    </source>
</evidence>
<proteinExistence type="inferred from homology"/>
<evidence type="ECO:0000259" key="8">
    <source>
        <dbReference type="PROSITE" id="PS50173"/>
    </source>
</evidence>
<sequence length="428" mass="46130">MITDASGLCRDCGARLIAPAGRCPACGSRRCVIHRELHALPIAHIDCDAFYASVEKRDDPALADRPVIVGGGHRGVVSACCYVARLYGVRSAMPMFKALALCPDAVVIPPDMRKYQTVGHAIRQMMREATPLVEPLSIDEAFLDLSGTDRLHGGSPAQTVARLIARIEREVGVTASVGLAPNKFLAKVASDLDKPRGFSVIGRAEAQAFLAPKPVGLLWGVGKALQAKLEADGLRTIGDLAAMDEFVLVRRYGSIGRRLARFSKGQDDRTVEPDSPAKSVSAETTFSTDIADAAALERRLWPLCETVARRLKSADLAGGTVVLKLKTSDFRQFTRSHKLDGPTQLADRMFREGMAMVTPLADGTRYRLIGIGVSDLCNATGADAPDLLDPGRQRRASVERAIDAVRSKLGDKAILKGRALAPDDKERR</sequence>
<keyword evidence="7" id="KW-0460">Magnesium</keyword>
<comment type="catalytic activity">
    <reaction evidence="6 7">
        <text>DNA(n) + a 2'-deoxyribonucleoside 5'-triphosphate = DNA(n+1) + diphosphate</text>
        <dbReference type="Rhea" id="RHEA:22508"/>
        <dbReference type="Rhea" id="RHEA-COMP:17339"/>
        <dbReference type="Rhea" id="RHEA-COMP:17340"/>
        <dbReference type="ChEBI" id="CHEBI:33019"/>
        <dbReference type="ChEBI" id="CHEBI:61560"/>
        <dbReference type="ChEBI" id="CHEBI:173112"/>
        <dbReference type="EC" id="2.7.7.7"/>
    </reaction>
</comment>
<organism evidence="9 10">
    <name type="scientific">Azospirillum oleiclasticum</name>
    <dbReference type="NCBI Taxonomy" id="2735135"/>
    <lineage>
        <taxon>Bacteria</taxon>
        <taxon>Pseudomonadati</taxon>
        <taxon>Pseudomonadota</taxon>
        <taxon>Alphaproteobacteria</taxon>
        <taxon>Rhodospirillales</taxon>
        <taxon>Azospirillaceae</taxon>
        <taxon>Azospirillum</taxon>
    </lineage>
</organism>
<dbReference type="PROSITE" id="PS50173">
    <property type="entry name" value="UMUC"/>
    <property type="match status" value="1"/>
</dbReference>
<comment type="subcellular location">
    <subcellularLocation>
        <location evidence="7">Cytoplasm</location>
    </subcellularLocation>
</comment>
<keyword evidence="4 7" id="KW-0239">DNA-directed DNA polymerase</keyword>
<keyword evidence="7" id="KW-0238">DNA-binding</keyword>
<comment type="function">
    <text evidence="5 7">Poorly processive, error-prone DNA polymerase involved in untargeted mutagenesis. Copies undamaged DNA at stalled replication forks, which arise in vivo from mismatched or misaligned primer ends. These misaligned primers can be extended by PolIV. Exhibits no 3'-5' exonuclease (proofreading) activity. May be involved in translesional synthesis, in conjunction with the beta clamp from PolIII.</text>
</comment>
<dbReference type="CDD" id="cd03586">
    <property type="entry name" value="PolY_Pol_IV_kappa"/>
    <property type="match status" value="1"/>
</dbReference>
<comment type="similarity">
    <text evidence="1 7">Belongs to the DNA polymerase type-Y family.</text>
</comment>
<evidence type="ECO:0000313" key="9">
    <source>
        <dbReference type="EMBL" id="NYZ18562.1"/>
    </source>
</evidence>
<dbReference type="RefSeq" id="WP_180280293.1">
    <property type="nucleotide sequence ID" value="NZ_JABFDB010000001.1"/>
</dbReference>
<dbReference type="InterPro" id="IPR043502">
    <property type="entry name" value="DNA/RNA_pol_sf"/>
</dbReference>
<dbReference type="Gene3D" id="3.30.1490.100">
    <property type="entry name" value="DNA polymerase, Y-family, little finger domain"/>
    <property type="match status" value="1"/>
</dbReference>
<comment type="cofactor">
    <cofactor evidence="7">
        <name>Mg(2+)</name>
        <dbReference type="ChEBI" id="CHEBI:18420"/>
    </cofactor>
    <text evidence="7">Binds 2 magnesium ions per subunit.</text>
</comment>
<feature type="binding site" evidence="7">
    <location>
        <position position="139"/>
    </location>
    <ligand>
        <name>Mg(2+)</name>
        <dbReference type="ChEBI" id="CHEBI:18420"/>
    </ligand>
</feature>
<dbReference type="InterPro" id="IPR036775">
    <property type="entry name" value="DNA_pol_Y-fam_lit_finger_sf"/>
</dbReference>